<keyword evidence="3" id="KW-0238">DNA-binding</keyword>
<dbReference type="PROSITE" id="PS51192">
    <property type="entry name" value="HELICASE_ATP_BIND_1"/>
    <property type="match status" value="1"/>
</dbReference>
<name>A0A2V2YZE4_9BACL</name>
<dbReference type="Pfam" id="PF00270">
    <property type="entry name" value="DEAD"/>
    <property type="match status" value="1"/>
</dbReference>
<dbReference type="SUPFAM" id="SSF52540">
    <property type="entry name" value="P-loop containing nucleoside triphosphate hydrolases"/>
    <property type="match status" value="1"/>
</dbReference>
<protein>
    <submittedName>
        <fullName evidence="7">Competence protein ComFA</fullName>
    </submittedName>
</protein>
<reference evidence="7 8" key="1">
    <citation type="submission" date="2018-05" db="EMBL/GenBank/DDBJ databases">
        <title>Genomic Encyclopedia of Type Strains, Phase III (KMG-III): the genomes of soil and plant-associated and newly described type strains.</title>
        <authorList>
            <person name="Whitman W."/>
        </authorList>
    </citation>
    <scope>NUCLEOTIDE SEQUENCE [LARGE SCALE GENOMIC DNA]</scope>
    <source>
        <strain evidence="7 8">CECT 5696</strain>
    </source>
</reference>
<keyword evidence="8" id="KW-1185">Reference proteome</keyword>
<dbReference type="InterPro" id="IPR027417">
    <property type="entry name" value="P-loop_NTPase"/>
</dbReference>
<feature type="domain" description="Helicase ATP-binding" evidence="5">
    <location>
        <begin position="401"/>
        <end position="553"/>
    </location>
</feature>
<dbReference type="PROSITE" id="PS51194">
    <property type="entry name" value="HELICASE_CTER"/>
    <property type="match status" value="1"/>
</dbReference>
<evidence type="ECO:0000256" key="3">
    <source>
        <dbReference type="ARBA" id="ARBA00023125"/>
    </source>
</evidence>
<dbReference type="GO" id="GO:0043138">
    <property type="term" value="F:3'-5' DNA helicase activity"/>
    <property type="evidence" value="ECO:0007669"/>
    <property type="project" value="TreeGrafter"/>
</dbReference>
<comment type="caution">
    <text evidence="7">The sequence shown here is derived from an EMBL/GenBank/DDBJ whole genome shotgun (WGS) entry which is preliminary data.</text>
</comment>
<feature type="region of interest" description="Disordered" evidence="4">
    <location>
        <begin position="380"/>
        <end position="404"/>
    </location>
</feature>
<dbReference type="GO" id="GO:0006310">
    <property type="term" value="P:DNA recombination"/>
    <property type="evidence" value="ECO:0007669"/>
    <property type="project" value="TreeGrafter"/>
</dbReference>
<evidence type="ECO:0000259" key="6">
    <source>
        <dbReference type="PROSITE" id="PS51194"/>
    </source>
</evidence>
<feature type="compositionally biased region" description="Polar residues" evidence="4">
    <location>
        <begin position="339"/>
        <end position="348"/>
    </location>
</feature>
<dbReference type="Proteomes" id="UP000246635">
    <property type="component" value="Unassembled WGS sequence"/>
</dbReference>
<dbReference type="Gene3D" id="3.40.50.300">
    <property type="entry name" value="P-loop containing nucleotide triphosphate hydrolases"/>
    <property type="match status" value="2"/>
</dbReference>
<accession>A0A2V2YZE4</accession>
<dbReference type="InterPro" id="IPR011545">
    <property type="entry name" value="DEAD/DEAH_box_helicase_dom"/>
</dbReference>
<dbReference type="SMART" id="SM00490">
    <property type="entry name" value="HELICc"/>
    <property type="match status" value="1"/>
</dbReference>
<dbReference type="EMBL" id="QGTQ01000001">
    <property type="protein sequence ID" value="PWW08363.1"/>
    <property type="molecule type" value="Genomic_DNA"/>
</dbReference>
<evidence type="ECO:0000256" key="4">
    <source>
        <dbReference type="SAM" id="MobiDB-lite"/>
    </source>
</evidence>
<dbReference type="InterPro" id="IPR001650">
    <property type="entry name" value="Helicase_C-like"/>
</dbReference>
<organism evidence="7 8">
    <name type="scientific">Paenibacillus cellulosilyticus</name>
    <dbReference type="NCBI Taxonomy" id="375489"/>
    <lineage>
        <taxon>Bacteria</taxon>
        <taxon>Bacillati</taxon>
        <taxon>Bacillota</taxon>
        <taxon>Bacilli</taxon>
        <taxon>Bacillales</taxon>
        <taxon>Paenibacillaceae</taxon>
        <taxon>Paenibacillus</taxon>
    </lineage>
</organism>
<evidence type="ECO:0000256" key="1">
    <source>
        <dbReference type="ARBA" id="ARBA00022741"/>
    </source>
</evidence>
<keyword evidence="2" id="KW-0067">ATP-binding</keyword>
<dbReference type="GO" id="GO:0006302">
    <property type="term" value="P:double-strand break repair"/>
    <property type="evidence" value="ECO:0007669"/>
    <property type="project" value="TreeGrafter"/>
</dbReference>
<evidence type="ECO:0000313" key="8">
    <source>
        <dbReference type="Proteomes" id="UP000246635"/>
    </source>
</evidence>
<dbReference type="GO" id="GO:0003677">
    <property type="term" value="F:DNA binding"/>
    <property type="evidence" value="ECO:0007669"/>
    <property type="project" value="UniProtKB-KW"/>
</dbReference>
<dbReference type="RefSeq" id="WP_245946463.1">
    <property type="nucleotide sequence ID" value="NZ_CP054613.1"/>
</dbReference>
<dbReference type="PANTHER" id="PTHR30580:SF1">
    <property type="entry name" value="COMF OPERON PROTEIN 1"/>
    <property type="match status" value="1"/>
</dbReference>
<evidence type="ECO:0000259" key="5">
    <source>
        <dbReference type="PROSITE" id="PS51192"/>
    </source>
</evidence>
<dbReference type="GO" id="GO:0006270">
    <property type="term" value="P:DNA replication initiation"/>
    <property type="evidence" value="ECO:0007669"/>
    <property type="project" value="TreeGrafter"/>
</dbReference>
<feature type="domain" description="Helicase C-terminal" evidence="6">
    <location>
        <begin position="581"/>
        <end position="735"/>
    </location>
</feature>
<dbReference type="PANTHER" id="PTHR30580">
    <property type="entry name" value="PRIMOSOMAL PROTEIN N"/>
    <property type="match status" value="1"/>
</dbReference>
<evidence type="ECO:0000256" key="2">
    <source>
        <dbReference type="ARBA" id="ARBA00022840"/>
    </source>
</evidence>
<dbReference type="AlphaFoldDB" id="A0A2V2YZE4"/>
<dbReference type="InterPro" id="IPR014001">
    <property type="entry name" value="Helicase_ATP-bd"/>
</dbReference>
<gene>
    <name evidence="7" type="ORF">DFQ01_10184</name>
</gene>
<feature type="region of interest" description="Disordered" evidence="4">
    <location>
        <begin position="338"/>
        <end position="358"/>
    </location>
</feature>
<sequence length="735" mass="79393">MRVQLYLIGVDGCWSARWSIALEADKVYWGRKAEERRKVQGGRKFGGREREESIVMHVWRTPLPLSAAEEAAVRWSEENGGRELEERAALREFVKAAQVAGGIEAGGEMNVDKGNGRTERVVFGERGAGQNGKNIGFVEEECVRAVAARLYGRAALLSEAQELLAAGPPACQAVAAGGWSALAPALQWAALRGLVRLRCAVAPQQPTASPLGRLLLPAPMRRGRPWRRRCLRCGSGEARMNRTACAACGSSACAYCEACLTMGRSRECGLLIHGGGEAGLADAQGAAMSGAAPGLAASRAHRMHAPAAFAARWGLSPAQQAAAEAALSYVLPRLGGVRHSSSTNQNAPSRWAPARSITHHSASQPTICASLNQQAALSTADIPDTQPITSSHTRDTESSRPSSAPSVSQFLIWAVTGAGKTEMVFPLIEAALSFGGRALIATPRRDVVLELDPRLRRAFPGAAVVTLYGGSEQRWEDGDITIATTHQLFRFHERFDLVIIDELDAFPYHGDPQLHYAAAKAGVPGGAVILLSATPPRAMQKSVRKGQIGCARVPVRFHRHPLPVPQQIRMPRVAELLAKHKLPRLLLARLTSSLARGAQCFVFVQQIRHTEPLAQLLRTALPGIPIGATSSKDAERPQHVLAFRNREFRVLVTTTILERGVTVPFSDVFILDADGKLFDEASLVQMAGRAGRSKDDPNGRVYFFASTSNQSQRRAIAQIKSMNREAKKNGYLLPQ</sequence>
<proteinExistence type="predicted"/>
<keyword evidence="1" id="KW-0547">Nucleotide-binding</keyword>
<dbReference type="Pfam" id="PF00271">
    <property type="entry name" value="Helicase_C"/>
    <property type="match status" value="1"/>
</dbReference>
<evidence type="ECO:0000313" key="7">
    <source>
        <dbReference type="EMBL" id="PWW08363.1"/>
    </source>
</evidence>
<dbReference type="GO" id="GO:0005524">
    <property type="term" value="F:ATP binding"/>
    <property type="evidence" value="ECO:0007669"/>
    <property type="project" value="UniProtKB-KW"/>
</dbReference>
<dbReference type="SMART" id="SM00487">
    <property type="entry name" value="DEXDc"/>
    <property type="match status" value="1"/>
</dbReference>